<keyword evidence="2 8" id="KW-0813">Transport</keyword>
<evidence type="ECO:0000313" key="10">
    <source>
        <dbReference type="Proteomes" id="UP000178776"/>
    </source>
</evidence>
<keyword evidence="7 8" id="KW-0066">ATP synthesis</keyword>
<dbReference type="NCBIfam" id="TIGR01145">
    <property type="entry name" value="ATP_synt_delta"/>
    <property type="match status" value="1"/>
</dbReference>
<evidence type="ECO:0000313" key="9">
    <source>
        <dbReference type="EMBL" id="AOZ50639.1"/>
    </source>
</evidence>
<evidence type="ECO:0000256" key="2">
    <source>
        <dbReference type="ARBA" id="ARBA00022448"/>
    </source>
</evidence>
<comment type="similarity">
    <text evidence="8">Belongs to the ATPase delta chain family.</text>
</comment>
<evidence type="ECO:0000256" key="4">
    <source>
        <dbReference type="ARBA" id="ARBA00023065"/>
    </source>
</evidence>
<evidence type="ECO:0000256" key="1">
    <source>
        <dbReference type="ARBA" id="ARBA00004370"/>
    </source>
</evidence>
<evidence type="ECO:0000256" key="3">
    <source>
        <dbReference type="ARBA" id="ARBA00022781"/>
    </source>
</evidence>
<dbReference type="GO" id="GO:0046933">
    <property type="term" value="F:proton-transporting ATP synthase activity, rotational mechanism"/>
    <property type="evidence" value="ECO:0007669"/>
    <property type="project" value="UniProtKB-UniRule"/>
</dbReference>
<reference evidence="9 10" key="1">
    <citation type="submission" date="2016-10" db="EMBL/GenBank/DDBJ databases">
        <title>Chromobacterium muskegensis sp. nov., an insecticidal bacterium isolated from Sphagnum bogs.</title>
        <authorList>
            <person name="Sparks M.E."/>
            <person name="Blackburn M.B."/>
            <person name="Gundersen-Rindal D.E."/>
            <person name="Mitchell A."/>
            <person name="Farrar R."/>
            <person name="Kuhar D."/>
        </authorList>
    </citation>
    <scope>NUCLEOTIDE SEQUENCE [LARGE SCALE GENOMIC DNA]</scope>
    <source>
        <strain evidence="9 10">21-1</strain>
    </source>
</reference>
<dbReference type="InterPro" id="IPR000711">
    <property type="entry name" value="ATPase_OSCP/dsu"/>
</dbReference>
<dbReference type="HAMAP" id="MF_01416">
    <property type="entry name" value="ATP_synth_delta_bact"/>
    <property type="match status" value="1"/>
</dbReference>
<name>A0A1D9LHA6_9NEIS</name>
<keyword evidence="8" id="KW-1003">Cell membrane</keyword>
<dbReference type="PRINTS" id="PR00125">
    <property type="entry name" value="ATPASEDELTA"/>
</dbReference>
<evidence type="ECO:0000256" key="8">
    <source>
        <dbReference type="HAMAP-Rule" id="MF_01416"/>
    </source>
</evidence>
<keyword evidence="4 8" id="KW-0406">Ion transport</keyword>
<dbReference type="InterPro" id="IPR026015">
    <property type="entry name" value="ATP_synth_OSCP/delta_N_sf"/>
</dbReference>
<keyword evidence="6 8" id="KW-0139">CF(1)</keyword>
<dbReference type="SUPFAM" id="SSF47928">
    <property type="entry name" value="N-terminal domain of the delta subunit of the F1F0-ATP synthase"/>
    <property type="match status" value="1"/>
</dbReference>
<dbReference type="RefSeq" id="WP_046158747.1">
    <property type="nucleotide sequence ID" value="NZ_CP017707.1"/>
</dbReference>
<keyword evidence="5 8" id="KW-0472">Membrane</keyword>
<dbReference type="Gene3D" id="1.10.520.20">
    <property type="entry name" value="N-terminal domain of the delta subunit of the F1F0-ATP synthase"/>
    <property type="match status" value="1"/>
</dbReference>
<keyword evidence="3 8" id="KW-0375">Hydrogen ion transport</keyword>
<protein>
    <recommendedName>
        <fullName evidence="8">ATP synthase subunit delta</fullName>
    </recommendedName>
    <alternativeName>
        <fullName evidence="8">ATP synthase F(1) sector subunit delta</fullName>
    </alternativeName>
    <alternativeName>
        <fullName evidence="8">F-type ATPase subunit delta</fullName>
        <shortName evidence="8">F-ATPase subunit delta</shortName>
    </alternativeName>
</protein>
<comment type="subcellular location">
    <subcellularLocation>
        <location evidence="8">Cell membrane</location>
        <topology evidence="8">Peripheral membrane protein</topology>
    </subcellularLocation>
    <subcellularLocation>
        <location evidence="1">Membrane</location>
    </subcellularLocation>
</comment>
<dbReference type="Proteomes" id="UP000178776">
    <property type="component" value="Chromosome"/>
</dbReference>
<dbReference type="GeneID" id="68841934"/>
<dbReference type="GO" id="GO:0045259">
    <property type="term" value="C:proton-transporting ATP synthase complex"/>
    <property type="evidence" value="ECO:0007669"/>
    <property type="project" value="UniProtKB-KW"/>
</dbReference>
<gene>
    <name evidence="8" type="primary">atpH</name>
    <name evidence="9" type="ORF">BKX93_12010</name>
</gene>
<comment type="function">
    <text evidence="8">This protein is part of the stalk that links CF(0) to CF(1). It either transmits conformational changes from CF(0) to CF(1) or is implicated in proton conduction.</text>
</comment>
<dbReference type="GO" id="GO:0005886">
    <property type="term" value="C:plasma membrane"/>
    <property type="evidence" value="ECO:0007669"/>
    <property type="project" value="UniProtKB-SubCell"/>
</dbReference>
<dbReference type="STRING" id="1108595.BKX93_12010"/>
<dbReference type="AlphaFoldDB" id="A0A1D9LHA6"/>
<comment type="function">
    <text evidence="8">F(1)F(0) ATP synthase produces ATP from ADP in the presence of a proton or sodium gradient. F-type ATPases consist of two structural domains, F(1) containing the extramembraneous catalytic core and F(0) containing the membrane proton channel, linked together by a central stalk and a peripheral stalk. During catalysis, ATP synthesis in the catalytic domain of F(1) is coupled via a rotary mechanism of the central stalk subunits to proton translocation.</text>
</comment>
<accession>A0A1D9LHA6</accession>
<dbReference type="KEGG" id="cvc:BKX93_12010"/>
<evidence type="ECO:0000256" key="6">
    <source>
        <dbReference type="ARBA" id="ARBA00023196"/>
    </source>
</evidence>
<evidence type="ECO:0000256" key="5">
    <source>
        <dbReference type="ARBA" id="ARBA00023136"/>
    </source>
</evidence>
<sequence>MAELITVARPYAEAVYSLATEQGKLDQWSDALSWLAAMVNNPDLAQVVTNPKHTAQEVEALMLDVLGTRGNDEVKRFIAALIENARLTLLPEIAAQFELLKAQSENIVDALVESAFALSDEQKAELTNTLSKKYGKAVRLDVRENADLIGGVRVSVGDDVIDASVRGKLQAMAASLKN</sequence>
<dbReference type="Pfam" id="PF00213">
    <property type="entry name" value="OSCP"/>
    <property type="match status" value="1"/>
</dbReference>
<organism evidence="9 10">
    <name type="scientific">Chromobacterium vaccinii</name>
    <dbReference type="NCBI Taxonomy" id="1108595"/>
    <lineage>
        <taxon>Bacteria</taxon>
        <taxon>Pseudomonadati</taxon>
        <taxon>Pseudomonadota</taxon>
        <taxon>Betaproteobacteria</taxon>
        <taxon>Neisseriales</taxon>
        <taxon>Chromobacteriaceae</taxon>
        <taxon>Chromobacterium</taxon>
    </lineage>
</organism>
<evidence type="ECO:0000256" key="7">
    <source>
        <dbReference type="ARBA" id="ARBA00023310"/>
    </source>
</evidence>
<dbReference type="EMBL" id="CP017707">
    <property type="protein sequence ID" value="AOZ50639.1"/>
    <property type="molecule type" value="Genomic_DNA"/>
</dbReference>
<dbReference type="PANTHER" id="PTHR11910">
    <property type="entry name" value="ATP SYNTHASE DELTA CHAIN"/>
    <property type="match status" value="1"/>
</dbReference>
<proteinExistence type="inferred from homology"/>
<dbReference type="NCBIfam" id="NF004402">
    <property type="entry name" value="PRK05758.2-2"/>
    <property type="match status" value="1"/>
</dbReference>